<keyword evidence="3" id="KW-0449">Lipoprotein</keyword>
<evidence type="ECO:0000259" key="2">
    <source>
        <dbReference type="Pfam" id="PF09992"/>
    </source>
</evidence>
<comment type="caution">
    <text evidence="3">The sequence shown here is derived from an EMBL/GenBank/DDBJ whole genome shotgun (WGS) entry which is preliminary data.</text>
</comment>
<feature type="chain" id="PRO_5037494447" evidence="1">
    <location>
        <begin position="21"/>
        <end position="253"/>
    </location>
</feature>
<evidence type="ECO:0000256" key="1">
    <source>
        <dbReference type="SAM" id="SignalP"/>
    </source>
</evidence>
<gene>
    <name evidence="3" type="ORF">GCM10011322_15190</name>
</gene>
<dbReference type="RefSeq" id="WP_244645171.1">
    <property type="nucleotide sequence ID" value="NZ_BMMF01000004.1"/>
</dbReference>
<organism evidence="3 4">
    <name type="scientific">Salinarimonas ramus</name>
    <dbReference type="NCBI Taxonomy" id="690164"/>
    <lineage>
        <taxon>Bacteria</taxon>
        <taxon>Pseudomonadati</taxon>
        <taxon>Pseudomonadota</taxon>
        <taxon>Alphaproteobacteria</taxon>
        <taxon>Hyphomicrobiales</taxon>
        <taxon>Salinarimonadaceae</taxon>
        <taxon>Salinarimonas</taxon>
    </lineage>
</organism>
<evidence type="ECO:0000313" key="4">
    <source>
        <dbReference type="Proteomes" id="UP000600449"/>
    </source>
</evidence>
<protein>
    <submittedName>
        <fullName evidence="3">Lipoprotein signal peptide</fullName>
    </submittedName>
</protein>
<dbReference type="Pfam" id="PF09992">
    <property type="entry name" value="NAGPA"/>
    <property type="match status" value="1"/>
</dbReference>
<name>A0A917V3E3_9HYPH</name>
<keyword evidence="4" id="KW-1185">Reference proteome</keyword>
<dbReference type="InterPro" id="IPR018711">
    <property type="entry name" value="NAGPA"/>
</dbReference>
<feature type="domain" description="Phosphodiester glycosidase" evidence="2">
    <location>
        <begin position="79"/>
        <end position="231"/>
    </location>
</feature>
<reference evidence="3 4" key="1">
    <citation type="journal article" date="2014" name="Int. J. Syst. Evol. Microbiol.">
        <title>Complete genome sequence of Corynebacterium casei LMG S-19264T (=DSM 44701T), isolated from a smear-ripened cheese.</title>
        <authorList>
            <consortium name="US DOE Joint Genome Institute (JGI-PGF)"/>
            <person name="Walter F."/>
            <person name="Albersmeier A."/>
            <person name="Kalinowski J."/>
            <person name="Ruckert C."/>
        </authorList>
    </citation>
    <scope>NUCLEOTIDE SEQUENCE [LARGE SCALE GENOMIC DNA]</scope>
    <source>
        <strain evidence="3 4">CGMCC 1.9161</strain>
    </source>
</reference>
<accession>A0A917V3E3</accession>
<dbReference type="Proteomes" id="UP000600449">
    <property type="component" value="Unassembled WGS sequence"/>
</dbReference>
<sequence length="253" mass="26972">MRSILITLVALIAAPLGVSAQPAPTPEAPCVPRMFDGARFTVCAIDPDVHALRLYSADAAGEPYGRFSRIPEEAGGAPLVFAMNAGMYANDLSPVGLHVEAGETLNALNTNDGPGNFHLLPNGVFLVEDGRARVMETQAYRRSGIAPDLATQSGPMLVIDGALHPRFLERSTSRKRRNGVGVAADGTVWFAISEEPVTFHTFGRLFRDELRTPDALFLDGGLVPSLYAPHLGRTVDGWAPLGPIVAAYLRGAD</sequence>
<dbReference type="AlphaFoldDB" id="A0A917V3E3"/>
<proteinExistence type="predicted"/>
<feature type="signal peptide" evidence="1">
    <location>
        <begin position="1"/>
        <end position="20"/>
    </location>
</feature>
<keyword evidence="1" id="KW-0732">Signal</keyword>
<evidence type="ECO:0000313" key="3">
    <source>
        <dbReference type="EMBL" id="GGK29716.1"/>
    </source>
</evidence>
<dbReference type="EMBL" id="BMMF01000004">
    <property type="protein sequence ID" value="GGK29716.1"/>
    <property type="molecule type" value="Genomic_DNA"/>
</dbReference>